<dbReference type="EMBL" id="JAOYFB010000036">
    <property type="protein sequence ID" value="KAK4021586.1"/>
    <property type="molecule type" value="Genomic_DNA"/>
</dbReference>
<gene>
    <name evidence="2" type="ORF">OUZ56_003498</name>
</gene>
<protein>
    <submittedName>
        <fullName evidence="2">Uncharacterized protein</fullName>
    </submittedName>
</protein>
<feature type="compositionally biased region" description="Basic and acidic residues" evidence="1">
    <location>
        <begin position="8"/>
        <end position="20"/>
    </location>
</feature>
<comment type="caution">
    <text evidence="2">The sequence shown here is derived from an EMBL/GenBank/DDBJ whole genome shotgun (WGS) entry which is preliminary data.</text>
</comment>
<organism evidence="2 3">
    <name type="scientific">Daphnia magna</name>
    <dbReference type="NCBI Taxonomy" id="35525"/>
    <lineage>
        <taxon>Eukaryota</taxon>
        <taxon>Metazoa</taxon>
        <taxon>Ecdysozoa</taxon>
        <taxon>Arthropoda</taxon>
        <taxon>Crustacea</taxon>
        <taxon>Branchiopoda</taxon>
        <taxon>Diplostraca</taxon>
        <taxon>Cladocera</taxon>
        <taxon>Anomopoda</taxon>
        <taxon>Daphniidae</taxon>
        <taxon>Daphnia</taxon>
    </lineage>
</organism>
<evidence type="ECO:0000313" key="2">
    <source>
        <dbReference type="EMBL" id="KAK4021586.1"/>
    </source>
</evidence>
<evidence type="ECO:0000256" key="1">
    <source>
        <dbReference type="SAM" id="MobiDB-lite"/>
    </source>
</evidence>
<reference evidence="2 3" key="1">
    <citation type="journal article" date="2023" name="Nucleic Acids Res.">
        <title>The hologenome of Daphnia magna reveals possible DNA methylation and microbiome-mediated evolution of the host genome.</title>
        <authorList>
            <person name="Chaturvedi A."/>
            <person name="Li X."/>
            <person name="Dhandapani V."/>
            <person name="Marshall H."/>
            <person name="Kissane S."/>
            <person name="Cuenca-Cambronero M."/>
            <person name="Asole G."/>
            <person name="Calvet F."/>
            <person name="Ruiz-Romero M."/>
            <person name="Marangio P."/>
            <person name="Guigo R."/>
            <person name="Rago D."/>
            <person name="Mirbahai L."/>
            <person name="Eastwood N."/>
            <person name="Colbourne J.K."/>
            <person name="Zhou J."/>
            <person name="Mallon E."/>
            <person name="Orsini L."/>
        </authorList>
    </citation>
    <scope>NUCLEOTIDE SEQUENCE [LARGE SCALE GENOMIC DNA]</scope>
    <source>
        <strain evidence="2">LRV0_1</strain>
    </source>
</reference>
<feature type="region of interest" description="Disordered" evidence="1">
    <location>
        <begin position="1"/>
        <end position="45"/>
    </location>
</feature>
<sequence>MNTTTDNHLPKVGEASEDHQGTPLTEPSSGSSLNENSSNADLGQRFIPSRKLLPFRTAYLRIFLRADLS</sequence>
<proteinExistence type="predicted"/>
<keyword evidence="3" id="KW-1185">Reference proteome</keyword>
<feature type="compositionally biased region" description="Low complexity" evidence="1">
    <location>
        <begin position="28"/>
        <end position="39"/>
    </location>
</feature>
<dbReference type="Proteomes" id="UP001234178">
    <property type="component" value="Unassembled WGS sequence"/>
</dbReference>
<evidence type="ECO:0000313" key="3">
    <source>
        <dbReference type="Proteomes" id="UP001234178"/>
    </source>
</evidence>
<name>A0ABR0A8W5_9CRUS</name>
<accession>A0ABR0A8W5</accession>